<dbReference type="EMBL" id="SDEE01001500">
    <property type="protein sequence ID" value="RXW11948.1"/>
    <property type="molecule type" value="Genomic_DNA"/>
</dbReference>
<accession>A0A4V1Q1K9</accession>
<sequence>MSSRHRASRYIEHPTSQPHGGKEWKEVYDAIQKSLISSVQKVERDASRAPISPRDSVYIGVTGVSLMQYHLASAPSFSFGRDVLKPERLRRLADKQLYAVVHQNRIPPSVKDGGHSSFLETPIGTAALVLYRCIQSLSHPPYSEDERTLGALRRHWASSASLLLGTIKRIIAEDQDKLWFEEDSSEVLYGRAGFLYALLFLRKVVDEAQAGDYLGLLNQEQQDQIRRITKDSSIKRVVESIIARGKLGAKRYVEEFGPSVGQDHLFPDLMWKWHGKAYLGGAHGVFGILQMLLSCPKSVIESHMKDILTTVQWIVASQDMEVQWCHGAPGAVILLSTVLSRADDLQTSYYLGSDFKSQIQGSLRRGADIVYERGLLRKGVGLCHGVGGSVYALLAASDSLDSPTDTPYLKKTIHLAHLATVTDGLVEEGAMNIPDNPWSLYEGLAGMCCAWTDVLVRVAEQGKREAGSGKILLLIMKELEWDDILNLRMTCRTLHEPSRSKDVWAELLRRYVQYSMPTPFILPRSLSQCSSDVIENIVVNSQAELVIPSSIAASHSFNIPNTSVTTIHLVPGGRWLLAGCTDGSVWYYDLDLSSSTDIGSSPQAGRPHLLLELPLSAQQASENKAGILFAIDYTSELLDSNKSQLKVLESFNLAVVVTHMPAGLNSSTHHFHVWRVNVVGADAVNGGPNGIEAHQRLSCFTDTACIINDVSVHGEHLAYCLAHPPRTTIAVDWSSANEKGATFDSEFMKWYLRPAPGTINSRIEL</sequence>
<gene>
    <name evidence="3" type="ORF">EST38_g13907</name>
</gene>
<dbReference type="GO" id="GO:0005886">
    <property type="term" value="C:plasma membrane"/>
    <property type="evidence" value="ECO:0007669"/>
    <property type="project" value="TreeGrafter"/>
</dbReference>
<keyword evidence="1" id="KW-0862">Zinc</keyword>
<evidence type="ECO:0000313" key="3">
    <source>
        <dbReference type="EMBL" id="RXW11948.1"/>
    </source>
</evidence>
<protein>
    <recommendedName>
        <fullName evidence="5">F-box domain-containing protein</fullName>
    </recommendedName>
</protein>
<evidence type="ECO:0008006" key="5">
    <source>
        <dbReference type="Google" id="ProtNLM"/>
    </source>
</evidence>
<evidence type="ECO:0000256" key="2">
    <source>
        <dbReference type="SAM" id="MobiDB-lite"/>
    </source>
</evidence>
<dbReference type="GO" id="GO:0046872">
    <property type="term" value="F:metal ion binding"/>
    <property type="evidence" value="ECO:0007669"/>
    <property type="project" value="UniProtKB-KW"/>
</dbReference>
<dbReference type="GO" id="GO:0031179">
    <property type="term" value="P:peptide modification"/>
    <property type="evidence" value="ECO:0007669"/>
    <property type="project" value="InterPro"/>
</dbReference>
<dbReference type="CDD" id="cd04794">
    <property type="entry name" value="euk_LANCL"/>
    <property type="match status" value="1"/>
</dbReference>
<organism evidence="3 4">
    <name type="scientific">Candolleomyces aberdarensis</name>
    <dbReference type="NCBI Taxonomy" id="2316362"/>
    <lineage>
        <taxon>Eukaryota</taxon>
        <taxon>Fungi</taxon>
        <taxon>Dikarya</taxon>
        <taxon>Basidiomycota</taxon>
        <taxon>Agaricomycotina</taxon>
        <taxon>Agaricomycetes</taxon>
        <taxon>Agaricomycetidae</taxon>
        <taxon>Agaricales</taxon>
        <taxon>Agaricineae</taxon>
        <taxon>Psathyrellaceae</taxon>
        <taxon>Candolleomyces</taxon>
    </lineage>
</organism>
<dbReference type="InterPro" id="IPR007822">
    <property type="entry name" value="LANC-like"/>
</dbReference>
<dbReference type="SUPFAM" id="SSF158745">
    <property type="entry name" value="LanC-like"/>
    <property type="match status" value="1"/>
</dbReference>
<dbReference type="SMART" id="SM01260">
    <property type="entry name" value="LANC_like"/>
    <property type="match status" value="1"/>
</dbReference>
<proteinExistence type="predicted"/>
<dbReference type="AlphaFoldDB" id="A0A4V1Q1K9"/>
<keyword evidence="1" id="KW-0479">Metal-binding</keyword>
<dbReference type="Pfam" id="PF05147">
    <property type="entry name" value="LANC_like"/>
    <property type="match status" value="1"/>
</dbReference>
<comment type="caution">
    <text evidence="3">The sequence shown here is derived from an EMBL/GenBank/DDBJ whole genome shotgun (WGS) entry which is preliminary data.</text>
</comment>
<name>A0A4V1Q1K9_9AGAR</name>
<keyword evidence="4" id="KW-1185">Reference proteome</keyword>
<dbReference type="PRINTS" id="PR01950">
    <property type="entry name" value="LANCSUPER"/>
</dbReference>
<dbReference type="OrthoDB" id="10257263at2759"/>
<feature type="binding site" evidence="1">
    <location>
        <position position="384"/>
    </location>
    <ligand>
        <name>Zn(2+)</name>
        <dbReference type="ChEBI" id="CHEBI:29105"/>
    </ligand>
</feature>
<dbReference type="Gene3D" id="1.50.10.10">
    <property type="match status" value="1"/>
</dbReference>
<dbReference type="SUPFAM" id="SSF81383">
    <property type="entry name" value="F-box domain"/>
    <property type="match status" value="1"/>
</dbReference>
<feature type="binding site" evidence="1">
    <location>
        <position position="383"/>
    </location>
    <ligand>
        <name>Zn(2+)</name>
        <dbReference type="ChEBI" id="CHEBI:29105"/>
    </ligand>
</feature>
<feature type="binding site" evidence="1">
    <location>
        <position position="325"/>
    </location>
    <ligand>
        <name>Zn(2+)</name>
        <dbReference type="ChEBI" id="CHEBI:29105"/>
    </ligand>
</feature>
<dbReference type="PANTHER" id="PTHR12736:SF7">
    <property type="entry name" value="LANC-LIKE PROTEIN 3"/>
    <property type="match status" value="1"/>
</dbReference>
<dbReference type="Proteomes" id="UP000290288">
    <property type="component" value="Unassembled WGS sequence"/>
</dbReference>
<evidence type="ECO:0000256" key="1">
    <source>
        <dbReference type="PIRSR" id="PIRSR607822-1"/>
    </source>
</evidence>
<dbReference type="PANTHER" id="PTHR12736">
    <property type="entry name" value="LANC-LIKE PROTEIN"/>
    <property type="match status" value="1"/>
</dbReference>
<evidence type="ECO:0000313" key="4">
    <source>
        <dbReference type="Proteomes" id="UP000290288"/>
    </source>
</evidence>
<reference evidence="3 4" key="1">
    <citation type="submission" date="2019-01" db="EMBL/GenBank/DDBJ databases">
        <title>Draft genome sequence of Psathyrella aberdarensis IHI B618.</title>
        <authorList>
            <person name="Buettner E."/>
            <person name="Kellner H."/>
        </authorList>
    </citation>
    <scope>NUCLEOTIDE SEQUENCE [LARGE SCALE GENOMIC DNA]</scope>
    <source>
        <strain evidence="3 4">IHI B618</strain>
    </source>
</reference>
<dbReference type="InterPro" id="IPR036047">
    <property type="entry name" value="F-box-like_dom_sf"/>
</dbReference>
<dbReference type="InterPro" id="IPR012341">
    <property type="entry name" value="6hp_glycosidase-like_sf"/>
</dbReference>
<dbReference type="GO" id="GO:0005975">
    <property type="term" value="P:carbohydrate metabolic process"/>
    <property type="evidence" value="ECO:0007669"/>
    <property type="project" value="InterPro"/>
</dbReference>
<feature type="region of interest" description="Disordered" evidence="2">
    <location>
        <begin position="1"/>
        <end position="21"/>
    </location>
</feature>